<evidence type="ECO:0000313" key="2">
    <source>
        <dbReference type="Proteomes" id="UP000298781"/>
    </source>
</evidence>
<evidence type="ECO:0000313" key="1">
    <source>
        <dbReference type="EMBL" id="QCI65012.1"/>
    </source>
</evidence>
<proteinExistence type="predicted"/>
<sequence length="108" mass="11419">MSQPVKAPKVFKPVVVTANELASGAVVFRHADGSWSIDVGKAEIAETREAGDDLLARAQADQDACVVVEPVLIEIVREGGFVRPASLRELIRASGPTVALPSDAYAHL</sequence>
<dbReference type="KEGG" id="pstg:E8M01_12755"/>
<accession>A0A4D7BA89</accession>
<dbReference type="Proteomes" id="UP000298781">
    <property type="component" value="Chromosome"/>
</dbReference>
<dbReference type="EMBL" id="CP039690">
    <property type="protein sequence ID" value="QCI65012.1"/>
    <property type="molecule type" value="Genomic_DNA"/>
</dbReference>
<name>A0A4D7BA89_9HYPH</name>
<dbReference type="Pfam" id="PF11011">
    <property type="entry name" value="DUF2849"/>
    <property type="match status" value="1"/>
</dbReference>
<dbReference type="RefSeq" id="WP_136960461.1">
    <property type="nucleotide sequence ID" value="NZ_CP039690.1"/>
</dbReference>
<organism evidence="1 2">
    <name type="scientific">Phreatobacter stygius</name>
    <dbReference type="NCBI Taxonomy" id="1940610"/>
    <lineage>
        <taxon>Bacteria</taxon>
        <taxon>Pseudomonadati</taxon>
        <taxon>Pseudomonadota</taxon>
        <taxon>Alphaproteobacteria</taxon>
        <taxon>Hyphomicrobiales</taxon>
        <taxon>Phreatobacteraceae</taxon>
        <taxon>Phreatobacter</taxon>
    </lineage>
</organism>
<gene>
    <name evidence="1" type="ORF">E8M01_12755</name>
</gene>
<reference evidence="1 2" key="1">
    <citation type="submission" date="2019-04" db="EMBL/GenBank/DDBJ databases">
        <title>Phreatobacter aquaticus sp. nov.</title>
        <authorList>
            <person name="Choi A."/>
        </authorList>
    </citation>
    <scope>NUCLEOTIDE SEQUENCE [LARGE SCALE GENOMIC DNA]</scope>
    <source>
        <strain evidence="1 2">KCTC 52518</strain>
    </source>
</reference>
<keyword evidence="2" id="KW-1185">Reference proteome</keyword>
<dbReference type="InterPro" id="IPR021270">
    <property type="entry name" value="DUF2849"/>
</dbReference>
<dbReference type="OrthoDB" id="9815695at2"/>
<dbReference type="AlphaFoldDB" id="A0A4D7BA89"/>
<protein>
    <submittedName>
        <fullName evidence="1">DUF2849 domain-containing protein</fullName>
    </submittedName>
</protein>